<evidence type="ECO:0000259" key="2">
    <source>
        <dbReference type="Pfam" id="PF01266"/>
    </source>
</evidence>
<dbReference type="SUPFAM" id="SSF51905">
    <property type="entry name" value="FAD/NAD(P)-binding domain"/>
    <property type="match status" value="1"/>
</dbReference>
<feature type="domain" description="FAD dependent oxidoreductase" evidence="2">
    <location>
        <begin position="10"/>
        <end position="401"/>
    </location>
</feature>
<dbReference type="InterPro" id="IPR036188">
    <property type="entry name" value="FAD/NAD-bd_sf"/>
</dbReference>
<dbReference type="InterPro" id="IPR006076">
    <property type="entry name" value="FAD-dep_OxRdtase"/>
</dbReference>
<proteinExistence type="predicted"/>
<keyword evidence="1 3" id="KW-0560">Oxidoreductase</keyword>
<dbReference type="PANTHER" id="PTHR13847">
    <property type="entry name" value="SARCOSINE DEHYDROGENASE-RELATED"/>
    <property type="match status" value="1"/>
</dbReference>
<accession>A0A4P6X3M2</accession>
<dbReference type="Gene3D" id="3.30.9.10">
    <property type="entry name" value="D-Amino Acid Oxidase, subunit A, domain 2"/>
    <property type="match status" value="1"/>
</dbReference>
<dbReference type="Proteomes" id="UP000293912">
    <property type="component" value="Chromosome"/>
</dbReference>
<dbReference type="PANTHER" id="PTHR13847:SF289">
    <property type="entry name" value="GLYCINE OXIDASE"/>
    <property type="match status" value="1"/>
</dbReference>
<dbReference type="AlphaFoldDB" id="A0A4P6X3M2"/>
<evidence type="ECO:0000256" key="1">
    <source>
        <dbReference type="ARBA" id="ARBA00023002"/>
    </source>
</evidence>
<gene>
    <name evidence="3" type="primary">dadA4</name>
    <name evidence="3" type="ORF">HPF_17255</name>
</gene>
<dbReference type="EC" id="1.4.99.6" evidence="3"/>
<dbReference type="Gene3D" id="3.50.50.60">
    <property type="entry name" value="FAD/NAD(P)-binding domain"/>
    <property type="match status" value="2"/>
</dbReference>
<organism evidence="3 4">
    <name type="scientific">Hydrogenophaga pseudoflava</name>
    <name type="common">Pseudomonas carboxydoflava</name>
    <dbReference type="NCBI Taxonomy" id="47421"/>
    <lineage>
        <taxon>Bacteria</taxon>
        <taxon>Pseudomonadati</taxon>
        <taxon>Pseudomonadota</taxon>
        <taxon>Betaproteobacteria</taxon>
        <taxon>Burkholderiales</taxon>
        <taxon>Comamonadaceae</taxon>
        <taxon>Hydrogenophaga</taxon>
    </lineage>
</organism>
<dbReference type="EMBL" id="CP037867">
    <property type="protein sequence ID" value="QBM29445.1"/>
    <property type="molecule type" value="Genomic_DNA"/>
</dbReference>
<name>A0A4P6X3M2_HYDPS</name>
<dbReference type="KEGG" id="hpse:HPF_17255"/>
<reference evidence="3 4" key="1">
    <citation type="submission" date="2019-03" db="EMBL/GenBank/DDBJ databases">
        <authorList>
            <person name="Sebastian G."/>
            <person name="Baumann P."/>
            <person name="Ruckert C."/>
            <person name="Kalinowski J."/>
            <person name="Nebel B."/>
            <person name="Takors R."/>
            <person name="Blombach B."/>
        </authorList>
    </citation>
    <scope>NUCLEOTIDE SEQUENCE [LARGE SCALE GENOMIC DNA]</scope>
    <source>
        <strain evidence="3 4">DSM 1084</strain>
    </source>
</reference>
<evidence type="ECO:0000313" key="3">
    <source>
        <dbReference type="EMBL" id="QBM29445.1"/>
    </source>
</evidence>
<sequence>MTQARPGQRAVVLGAGMVGIACALSLRQRSMDVTVLDPLGPGAATSHGNAGVLARSSLMPFNHPGLWAQLPALLRGKNPGFRYHLPWVLGQWRWGLSFLGHARAADFQETTTALDALIRHSGTVHRRWMAEAGIAHRRRDDGWLFLYRSEAAFDSGAFGRETLARFGVATRVLDAAALHELEPHLKPMFPRALWVQDASSVDSPGEVVRSYAAWLQALGGAVRTDEATGLHRHSGGWTVHTRSGTPLEADHVVVALGPWSRDFLRGQFGLRLPMGFERGQHRHFHPAEGTALCRPVYDTAGGYVLAPMAQGLRLTTGVELNAQFAPPHQAQLEVAERTAREAMPLGDRTSDPDWLGSRPTMPDCRPMIGECPGQEALWLALGHQHIGFSTGPGTGELLAQLMLGEPSAIDPHPFRPQRFLRA</sequence>
<dbReference type="PROSITE" id="PS51257">
    <property type="entry name" value="PROKAR_LIPOPROTEIN"/>
    <property type="match status" value="1"/>
</dbReference>
<dbReference type="GO" id="GO:0016491">
    <property type="term" value="F:oxidoreductase activity"/>
    <property type="evidence" value="ECO:0007669"/>
    <property type="project" value="UniProtKB-KW"/>
</dbReference>
<dbReference type="Pfam" id="PF01266">
    <property type="entry name" value="DAO"/>
    <property type="match status" value="1"/>
</dbReference>
<evidence type="ECO:0000313" key="4">
    <source>
        <dbReference type="Proteomes" id="UP000293912"/>
    </source>
</evidence>
<dbReference type="SUPFAM" id="SSF54373">
    <property type="entry name" value="FAD-linked reductases, C-terminal domain"/>
    <property type="match status" value="1"/>
</dbReference>
<dbReference type="RefSeq" id="WP_079365246.1">
    <property type="nucleotide sequence ID" value="NZ_CP037867.1"/>
</dbReference>
<keyword evidence="4" id="KW-1185">Reference proteome</keyword>
<protein>
    <submittedName>
        <fullName evidence="3">D-amino acid dehydrogenase small subunit</fullName>
        <ecNumber evidence="3">1.4.99.6</ecNumber>
    </submittedName>
</protein>
<dbReference type="GO" id="GO:0005737">
    <property type="term" value="C:cytoplasm"/>
    <property type="evidence" value="ECO:0007669"/>
    <property type="project" value="TreeGrafter"/>
</dbReference>